<evidence type="ECO:0000313" key="8">
    <source>
        <dbReference type="EMBL" id="TWI80149.1"/>
    </source>
</evidence>
<evidence type="ECO:0000256" key="3">
    <source>
        <dbReference type="ARBA" id="ARBA00023295"/>
    </source>
</evidence>
<keyword evidence="1 6" id="KW-0378">Hydrolase</keyword>
<organism evidence="8 9">
    <name type="scientific">Lacibacter cauensis</name>
    <dbReference type="NCBI Taxonomy" id="510947"/>
    <lineage>
        <taxon>Bacteria</taxon>
        <taxon>Pseudomonadati</taxon>
        <taxon>Bacteroidota</taxon>
        <taxon>Chitinophagia</taxon>
        <taxon>Chitinophagales</taxon>
        <taxon>Chitinophagaceae</taxon>
        <taxon>Lacibacter</taxon>
    </lineage>
</organism>
<dbReference type="SUPFAM" id="SSF51445">
    <property type="entry name" value="(Trans)glycosidases"/>
    <property type="match status" value="1"/>
</dbReference>
<sequence length="377" mass="42573">MQKSFIKGIVIAVGGFVFLNCSSVNKVKSKSDVPSLKEAFKSDFFIGTALNTAQIEEKVPGAAVLVPKQFNAVTPENIMKAEVIHPEWNRYNFELSDKLVAYAKKNKIVVNAHTLIWHSQLPQFVRRIKDADSVRMFFNEHITTIASRYDGQVYSWDVVNEALNEDGTMRRSIFLDKLGDDFVVEAFRLAQKAAPNTKLYYNDYNIEQPKKRAGAIALIKKIQAAGVRIDGVGIQGHWHINHLPLKDIEESILEFSALGIDVMFTELDLSVLPNPRDIVGADVNQRAAYEAKLNPYTAGLPDSVQTQLAKSYEDVFRLFLKHKDKISRITFWGVDDGQSWLNGFPVRGRTNYPLLFDKEFKPKPAFYSVIALKSKGK</sequence>
<dbReference type="EMBL" id="VLLE01000005">
    <property type="protein sequence ID" value="TWI80149.1"/>
    <property type="molecule type" value="Genomic_DNA"/>
</dbReference>
<keyword evidence="3 6" id="KW-0326">Glycosidase</keyword>
<dbReference type="Proteomes" id="UP000316167">
    <property type="component" value="Unassembled WGS sequence"/>
</dbReference>
<feature type="domain" description="GH10" evidence="7">
    <location>
        <begin position="30"/>
        <end position="372"/>
    </location>
</feature>
<dbReference type="GO" id="GO:0045493">
    <property type="term" value="P:xylan catabolic process"/>
    <property type="evidence" value="ECO:0007669"/>
    <property type="project" value="UniProtKB-KW"/>
</dbReference>
<keyword evidence="9" id="KW-1185">Reference proteome</keyword>
<comment type="catalytic activity">
    <reaction evidence="6">
        <text>Endohydrolysis of (1-&gt;4)-beta-D-xylosidic linkages in xylans.</text>
        <dbReference type="EC" id="3.2.1.8"/>
    </reaction>
</comment>
<dbReference type="OrthoDB" id="9809277at2"/>
<accession>A0A562SFK9</accession>
<dbReference type="PANTHER" id="PTHR31490:SF90">
    <property type="entry name" value="ENDO-1,4-BETA-XYLANASE A"/>
    <property type="match status" value="1"/>
</dbReference>
<dbReference type="PANTHER" id="PTHR31490">
    <property type="entry name" value="GLYCOSYL HYDROLASE"/>
    <property type="match status" value="1"/>
</dbReference>
<dbReference type="Gene3D" id="3.20.20.80">
    <property type="entry name" value="Glycosidases"/>
    <property type="match status" value="1"/>
</dbReference>
<feature type="active site" description="Nucleophile" evidence="5">
    <location>
        <position position="266"/>
    </location>
</feature>
<dbReference type="SMART" id="SM00633">
    <property type="entry name" value="Glyco_10"/>
    <property type="match status" value="1"/>
</dbReference>
<dbReference type="InterPro" id="IPR031158">
    <property type="entry name" value="GH10_AS"/>
</dbReference>
<dbReference type="PRINTS" id="PR00134">
    <property type="entry name" value="GLHYDRLASE10"/>
</dbReference>
<dbReference type="PROSITE" id="PS00591">
    <property type="entry name" value="GH10_1"/>
    <property type="match status" value="1"/>
</dbReference>
<keyword evidence="8" id="KW-0858">Xylan degradation</keyword>
<evidence type="ECO:0000256" key="5">
    <source>
        <dbReference type="PROSITE-ProRule" id="PRU10061"/>
    </source>
</evidence>
<dbReference type="PROSITE" id="PS51760">
    <property type="entry name" value="GH10_2"/>
    <property type="match status" value="1"/>
</dbReference>
<comment type="similarity">
    <text evidence="6">Belongs to the glycosyl hydrolase 10 (cellulase F) family.</text>
</comment>
<keyword evidence="2 6" id="KW-0119">Carbohydrate metabolism</keyword>
<dbReference type="AlphaFoldDB" id="A0A562SFK9"/>
<gene>
    <name evidence="8" type="ORF">IQ13_2819</name>
</gene>
<evidence type="ECO:0000259" key="7">
    <source>
        <dbReference type="PROSITE" id="PS51760"/>
    </source>
</evidence>
<dbReference type="Pfam" id="PF00331">
    <property type="entry name" value="Glyco_hydro_10"/>
    <property type="match status" value="1"/>
</dbReference>
<dbReference type="InterPro" id="IPR044846">
    <property type="entry name" value="GH10"/>
</dbReference>
<evidence type="ECO:0000313" key="9">
    <source>
        <dbReference type="Proteomes" id="UP000316167"/>
    </source>
</evidence>
<name>A0A562SFK9_9BACT</name>
<evidence type="ECO:0000256" key="4">
    <source>
        <dbReference type="ARBA" id="ARBA00023326"/>
    </source>
</evidence>
<dbReference type="EC" id="3.2.1.8" evidence="6"/>
<dbReference type="GO" id="GO:0031176">
    <property type="term" value="F:endo-1,4-beta-xylanase activity"/>
    <property type="evidence" value="ECO:0007669"/>
    <property type="project" value="UniProtKB-EC"/>
</dbReference>
<protein>
    <recommendedName>
        <fullName evidence="6">Beta-xylanase</fullName>
        <ecNumber evidence="6">3.2.1.8</ecNumber>
    </recommendedName>
</protein>
<keyword evidence="4 6" id="KW-0624">Polysaccharide degradation</keyword>
<evidence type="ECO:0000256" key="2">
    <source>
        <dbReference type="ARBA" id="ARBA00023277"/>
    </source>
</evidence>
<proteinExistence type="inferred from homology"/>
<dbReference type="RefSeq" id="WP_144886996.1">
    <property type="nucleotide sequence ID" value="NZ_VLLE01000005.1"/>
</dbReference>
<evidence type="ECO:0000256" key="1">
    <source>
        <dbReference type="ARBA" id="ARBA00022801"/>
    </source>
</evidence>
<dbReference type="InterPro" id="IPR001000">
    <property type="entry name" value="GH10_dom"/>
</dbReference>
<dbReference type="InterPro" id="IPR017853">
    <property type="entry name" value="GH"/>
</dbReference>
<evidence type="ECO:0000256" key="6">
    <source>
        <dbReference type="RuleBase" id="RU361174"/>
    </source>
</evidence>
<comment type="caution">
    <text evidence="8">The sequence shown here is derived from an EMBL/GenBank/DDBJ whole genome shotgun (WGS) entry which is preliminary data.</text>
</comment>
<reference evidence="8 9" key="1">
    <citation type="journal article" date="2015" name="Stand. Genomic Sci.">
        <title>Genomic Encyclopedia of Bacterial and Archaeal Type Strains, Phase III: the genomes of soil and plant-associated and newly described type strains.</title>
        <authorList>
            <person name="Whitman W.B."/>
            <person name="Woyke T."/>
            <person name="Klenk H.P."/>
            <person name="Zhou Y."/>
            <person name="Lilburn T.G."/>
            <person name="Beck B.J."/>
            <person name="De Vos P."/>
            <person name="Vandamme P."/>
            <person name="Eisen J.A."/>
            <person name="Garrity G."/>
            <person name="Hugenholtz P."/>
            <person name="Kyrpides N.C."/>
        </authorList>
    </citation>
    <scope>NUCLEOTIDE SEQUENCE [LARGE SCALE GENOMIC DNA]</scope>
    <source>
        <strain evidence="8 9">CGMCC 1.7271</strain>
    </source>
</reference>